<organism evidence="1">
    <name type="scientific">marine sediment metagenome</name>
    <dbReference type="NCBI Taxonomy" id="412755"/>
    <lineage>
        <taxon>unclassified sequences</taxon>
        <taxon>metagenomes</taxon>
        <taxon>ecological metagenomes</taxon>
    </lineage>
</organism>
<comment type="caution">
    <text evidence="1">The sequence shown here is derived from an EMBL/GenBank/DDBJ whole genome shotgun (WGS) entry which is preliminary data.</text>
</comment>
<gene>
    <name evidence="1" type="ORF">LCGC14_1800440</name>
</gene>
<accession>A0A0F9GPX7</accession>
<dbReference type="EMBL" id="LAZR01017338">
    <property type="protein sequence ID" value="KKM00834.1"/>
    <property type="molecule type" value="Genomic_DNA"/>
</dbReference>
<sequence length="102" mass="11724">MRAYKLFKQRKDGTIGPLFIGTRQRIPIGVWLPAEDILTKGFAHRPGWHVGREPSAPHLSTKGRVWYKVEIRDFISFKRPNSQGGEWLIAQNMKVLGPLEEN</sequence>
<dbReference type="AlphaFoldDB" id="A0A0F9GPX7"/>
<name>A0A0F9GPX7_9ZZZZ</name>
<proteinExistence type="predicted"/>
<reference evidence="1" key="1">
    <citation type="journal article" date="2015" name="Nature">
        <title>Complex archaea that bridge the gap between prokaryotes and eukaryotes.</title>
        <authorList>
            <person name="Spang A."/>
            <person name="Saw J.H."/>
            <person name="Jorgensen S.L."/>
            <person name="Zaremba-Niedzwiedzka K."/>
            <person name="Martijn J."/>
            <person name="Lind A.E."/>
            <person name="van Eijk R."/>
            <person name="Schleper C."/>
            <person name="Guy L."/>
            <person name="Ettema T.J."/>
        </authorList>
    </citation>
    <scope>NUCLEOTIDE SEQUENCE</scope>
</reference>
<evidence type="ECO:0000313" key="1">
    <source>
        <dbReference type="EMBL" id="KKM00834.1"/>
    </source>
</evidence>
<protein>
    <submittedName>
        <fullName evidence="1">Uncharacterized protein</fullName>
    </submittedName>
</protein>